<dbReference type="EMBL" id="CP048630">
    <property type="protein sequence ID" value="QIB33838.1"/>
    <property type="molecule type" value="Genomic_DNA"/>
</dbReference>
<sequence>MTTTAPTLLCLGLGYCARHFIARHGEGFARIVGTNRTGAPHPGAEIVGFNGRSGEEGALAALTAAAASADAVLISAAPGEEGDPFLSPLGTALIAAGRRGALVYLSTIGVYGDSGGAWIDESAIPRASAPRGLRRLEAEAGWRTLGELAGRPVAVLRLGGLYGPGRNALADVAAGTARCIERDGQMFNRIHVDDIADAIAAAIASGHDGTVNVVDDEPSPSCAPVRFAAELLGRPAPRAVPFEEAAQTMSPMALSFWAENRRVRNARLHALLGRGLTHPTYREGLTALLTESNDDA</sequence>
<dbReference type="InterPro" id="IPR036291">
    <property type="entry name" value="NAD(P)-bd_dom_sf"/>
</dbReference>
<dbReference type="AlphaFoldDB" id="A0A6P1YKI2"/>
<feature type="domain" description="NAD-dependent epimerase/dehydratase" evidence="2">
    <location>
        <begin position="95"/>
        <end position="212"/>
    </location>
</feature>
<dbReference type="Pfam" id="PF01370">
    <property type="entry name" value="Epimerase"/>
    <property type="match status" value="1"/>
</dbReference>
<evidence type="ECO:0000313" key="3">
    <source>
        <dbReference type="EMBL" id="QIB33838.1"/>
    </source>
</evidence>
<dbReference type="PANTHER" id="PTHR43574">
    <property type="entry name" value="EPIMERASE-RELATED"/>
    <property type="match status" value="1"/>
</dbReference>
<evidence type="ECO:0000256" key="1">
    <source>
        <dbReference type="ARBA" id="ARBA00023027"/>
    </source>
</evidence>
<dbReference type="KEGG" id="apra:G3A50_09060"/>
<keyword evidence="4" id="KW-1185">Reference proteome</keyword>
<evidence type="ECO:0000313" key="4">
    <source>
        <dbReference type="Proteomes" id="UP000464751"/>
    </source>
</evidence>
<protein>
    <submittedName>
        <fullName evidence="3">NAD-dependent dehydratase</fullName>
    </submittedName>
</protein>
<dbReference type="Gene3D" id="3.40.50.720">
    <property type="entry name" value="NAD(P)-binding Rossmann-like Domain"/>
    <property type="match status" value="1"/>
</dbReference>
<dbReference type="RefSeq" id="WP_163074933.1">
    <property type="nucleotide sequence ID" value="NZ_CP048630.1"/>
</dbReference>
<name>A0A6P1YKI2_9HYPH</name>
<reference evidence="3 4" key="1">
    <citation type="submission" date="2020-02" db="EMBL/GenBank/DDBJ databases">
        <authorList>
            <person name="Li G."/>
        </authorList>
    </citation>
    <scope>NUCLEOTIDE SEQUENCE [LARGE SCALE GENOMIC DNA]</scope>
    <source>
        <strain evidence="3 4">DSM 102029</strain>
    </source>
</reference>
<accession>A0A6P1YKI2</accession>
<gene>
    <name evidence="3" type="ORF">G3A50_09060</name>
</gene>
<organism evidence="3 4">
    <name type="scientific">Ancylobacter pratisalsi</name>
    <dbReference type="NCBI Taxonomy" id="1745854"/>
    <lineage>
        <taxon>Bacteria</taxon>
        <taxon>Pseudomonadati</taxon>
        <taxon>Pseudomonadota</taxon>
        <taxon>Alphaproteobacteria</taxon>
        <taxon>Hyphomicrobiales</taxon>
        <taxon>Xanthobacteraceae</taxon>
        <taxon>Ancylobacter</taxon>
    </lineage>
</organism>
<dbReference type="SUPFAM" id="SSF51735">
    <property type="entry name" value="NAD(P)-binding Rossmann-fold domains"/>
    <property type="match status" value="1"/>
</dbReference>
<dbReference type="Proteomes" id="UP000464751">
    <property type="component" value="Chromosome"/>
</dbReference>
<keyword evidence="1" id="KW-0520">NAD</keyword>
<dbReference type="InterPro" id="IPR001509">
    <property type="entry name" value="Epimerase_deHydtase"/>
</dbReference>
<evidence type="ECO:0000259" key="2">
    <source>
        <dbReference type="Pfam" id="PF01370"/>
    </source>
</evidence>
<proteinExistence type="predicted"/>